<protein>
    <submittedName>
        <fullName evidence="1">Uncharacterized protein</fullName>
    </submittedName>
</protein>
<dbReference type="EMBL" id="SNRW01000768">
    <property type="protein sequence ID" value="KAA6399363.1"/>
    <property type="molecule type" value="Genomic_DNA"/>
</dbReference>
<organism evidence="1 2">
    <name type="scientific">Streblomastix strix</name>
    <dbReference type="NCBI Taxonomy" id="222440"/>
    <lineage>
        <taxon>Eukaryota</taxon>
        <taxon>Metamonada</taxon>
        <taxon>Preaxostyla</taxon>
        <taxon>Oxymonadida</taxon>
        <taxon>Streblomastigidae</taxon>
        <taxon>Streblomastix</taxon>
    </lineage>
</organism>
<gene>
    <name evidence="1" type="ORF">EZS28_005109</name>
</gene>
<dbReference type="Proteomes" id="UP000324800">
    <property type="component" value="Unassembled WGS sequence"/>
</dbReference>
<dbReference type="AlphaFoldDB" id="A0A5J4WX54"/>
<comment type="caution">
    <text evidence="1">The sequence shown here is derived from an EMBL/GenBank/DDBJ whole genome shotgun (WGS) entry which is preliminary data.</text>
</comment>
<evidence type="ECO:0000313" key="2">
    <source>
        <dbReference type="Proteomes" id="UP000324800"/>
    </source>
</evidence>
<name>A0A5J4WX54_9EUKA</name>
<sequence>MMPLQSNAIESFRKYIFADGILTPTGTNFDVTVQEQGQFGSSDASQFTLLPDPLNINNLKWKTSSVYDQTVGSKQFADSMFYDFQASVLYAYKQLNIAPSYWHMYECHPRTETPNKDIFGVDGTVTNWASITFQSGVCDEACYGNTASTGRVCRASCSKQTYGGDLLLTQGGSLTADGMKQRLVNFGPVLVFTVTEGNRLYYGWNTTGLLYLYRNQQGQLMQTQEEEITQVMNYIISYQFIDCTKDIKVDTPKEDCPCPDSADKAAYKADPRTEVDGICYVRVQPEPEPVPEPKPIVVAAGSIRTSLAVMAVVMLIPLLLMW</sequence>
<proteinExistence type="predicted"/>
<accession>A0A5J4WX54</accession>
<evidence type="ECO:0000313" key="1">
    <source>
        <dbReference type="EMBL" id="KAA6399363.1"/>
    </source>
</evidence>
<reference evidence="1 2" key="1">
    <citation type="submission" date="2019-03" db="EMBL/GenBank/DDBJ databases">
        <title>Single cell metagenomics reveals metabolic interactions within the superorganism composed of flagellate Streblomastix strix and complex community of Bacteroidetes bacteria on its surface.</title>
        <authorList>
            <person name="Treitli S.C."/>
            <person name="Kolisko M."/>
            <person name="Husnik F."/>
            <person name="Keeling P."/>
            <person name="Hampl V."/>
        </authorList>
    </citation>
    <scope>NUCLEOTIDE SEQUENCE [LARGE SCALE GENOMIC DNA]</scope>
    <source>
        <strain evidence="1">ST1C</strain>
    </source>
</reference>